<dbReference type="PROSITE" id="PS51257">
    <property type="entry name" value="PROKAR_LIPOPROTEIN"/>
    <property type="match status" value="1"/>
</dbReference>
<dbReference type="Proteomes" id="UP000030786">
    <property type="component" value="Chromosome"/>
</dbReference>
<name>A0AAU8RKS1_9FLAO</name>
<accession>A0AAU8RKS1</accession>
<reference evidence="1 2" key="1">
    <citation type="journal article" date="2014" name="Environ. Microbiol.">
        <title>Contrasting genomic patterns and infection strategies of two co-existing Bacteroidetes podovirus genera.</title>
        <authorList>
            <person name="Holmfeldt K."/>
            <person name="Howard-Varona C."/>
            <person name="Solonenko N."/>
            <person name="Sullivan M.B."/>
        </authorList>
    </citation>
    <scope>NUCLEOTIDE SEQUENCE [LARGE SCALE GENOMIC DNA]</scope>
    <source>
        <strain evidence="1 2">18</strain>
    </source>
</reference>
<gene>
    <name evidence="1" type="ORF">M666_16960</name>
</gene>
<evidence type="ECO:0000313" key="1">
    <source>
        <dbReference type="EMBL" id="AIZ43824.1"/>
    </source>
</evidence>
<dbReference type="EMBL" id="CP009976">
    <property type="protein sequence ID" value="AIZ43824.1"/>
    <property type="molecule type" value="Genomic_DNA"/>
</dbReference>
<dbReference type="KEGG" id="cbat:M666_16960"/>
<protein>
    <recommendedName>
        <fullName evidence="3">3D (Asp-Asp-Asp) domain-containing protein</fullName>
    </recommendedName>
</protein>
<dbReference type="AlphaFoldDB" id="A0AAU8RKS1"/>
<proteinExistence type="predicted"/>
<evidence type="ECO:0008006" key="3">
    <source>
        <dbReference type="Google" id="ProtNLM"/>
    </source>
</evidence>
<organism evidence="1 2">
    <name type="scientific">Cellulophaga baltica 18</name>
    <dbReference type="NCBI Taxonomy" id="1348584"/>
    <lineage>
        <taxon>Bacteria</taxon>
        <taxon>Pseudomonadati</taxon>
        <taxon>Bacteroidota</taxon>
        <taxon>Flavobacteriia</taxon>
        <taxon>Flavobacteriales</taxon>
        <taxon>Flavobacteriaceae</taxon>
        <taxon>Cellulophaga</taxon>
    </lineage>
</organism>
<sequence>MVLKKCYYVVVVLFLLASCKQEEKQKLDLHDWQPLKVTVTAYNSLPSQTTAKNANIAAWGDTLKPGMKSIAVSRDLMRKGLKYNTMVRIDTFPDTFLVKDKMHFRHRNKIDVYMGTNKKKAKEWGRKKLTIFYLKEEDSTLLSAAIR</sequence>
<evidence type="ECO:0000313" key="2">
    <source>
        <dbReference type="Proteomes" id="UP000030786"/>
    </source>
</evidence>
<dbReference type="CDD" id="cd22784">
    <property type="entry name" value="DPBB_MltA_YuiC-like"/>
    <property type="match status" value="1"/>
</dbReference>